<dbReference type="CDD" id="cd13520">
    <property type="entry name" value="PBP2_TAXI_TRAP"/>
    <property type="match status" value="1"/>
</dbReference>
<dbReference type="Pfam" id="PF16868">
    <property type="entry name" value="NMT1_3"/>
    <property type="match status" value="1"/>
</dbReference>
<evidence type="ECO:0000313" key="2">
    <source>
        <dbReference type="Proteomes" id="UP000460435"/>
    </source>
</evidence>
<dbReference type="Proteomes" id="UP000460435">
    <property type="component" value="Unassembled WGS sequence"/>
</dbReference>
<comment type="caution">
    <text evidence="1">The sequence shown here is derived from an EMBL/GenBank/DDBJ whole genome shotgun (WGS) entry which is preliminary data.</text>
</comment>
<reference evidence="1 2" key="1">
    <citation type="submission" date="2019-11" db="EMBL/GenBank/DDBJ databases">
        <authorList>
            <person name="Li X.-J."/>
            <person name="Feng X.-M."/>
        </authorList>
    </citation>
    <scope>NUCLEOTIDE SEQUENCE [LARGE SCALE GENOMIC DNA]</scope>
    <source>
        <strain evidence="1 2">XMNu-373</strain>
    </source>
</reference>
<gene>
    <name evidence="1" type="ORF">F7O44_19360</name>
</gene>
<dbReference type="PANTHER" id="PTHR42941">
    <property type="entry name" value="SLL1037 PROTEIN"/>
    <property type="match status" value="1"/>
</dbReference>
<dbReference type="PANTHER" id="PTHR42941:SF1">
    <property type="entry name" value="SLL1037 PROTEIN"/>
    <property type="match status" value="1"/>
</dbReference>
<dbReference type="AlphaFoldDB" id="A0A7K3M8E3"/>
<proteinExistence type="predicted"/>
<dbReference type="Gene3D" id="3.40.190.10">
    <property type="entry name" value="Periplasmic binding protein-like II"/>
    <property type="match status" value="2"/>
</dbReference>
<organism evidence="1 2">
    <name type="scientific">Phytoactinopolyspora mesophila</name>
    <dbReference type="NCBI Taxonomy" id="2650750"/>
    <lineage>
        <taxon>Bacteria</taxon>
        <taxon>Bacillati</taxon>
        <taxon>Actinomycetota</taxon>
        <taxon>Actinomycetes</taxon>
        <taxon>Jiangellales</taxon>
        <taxon>Jiangellaceae</taxon>
        <taxon>Phytoactinopolyspora</taxon>
    </lineage>
</organism>
<protein>
    <submittedName>
        <fullName evidence="1">TAXI family TRAP transporter solute-binding subunit</fullName>
    </submittedName>
</protein>
<dbReference type="SUPFAM" id="SSF53850">
    <property type="entry name" value="Periplasmic binding protein-like II"/>
    <property type="match status" value="1"/>
</dbReference>
<dbReference type="NCBIfam" id="TIGR02122">
    <property type="entry name" value="TRAP_TAXI"/>
    <property type="match status" value="1"/>
</dbReference>
<sequence length="305" mass="32329">MLAAPALFLAACGDGTESLTIATGSTGGTYFPLGGAIAGVWNDNVEDVRVSTQSSGASDENLALLHDEEVDLIMAVNGRAALAHAGADPFDGEDHDITFIGNVYREVNQIVARADAGIETVEDLDGMRVAIGPPGSGTEAFARDLMERAGIQVEEFQDTFGDAADRLRDGSIDATFGILALPAGSLEEVATAIDLTLVSLEGELLEQTLTDDPSLTEVPYEPGTYTNIDEPATLVTNWATLYARSDLDDDTAYELTRVMYQETEAIIAAHATAEEIDIETALDGRGDIPLHPGAERYYEEVGALD</sequence>
<name>A0A7K3M8E3_9ACTN</name>
<dbReference type="InterPro" id="IPR011852">
    <property type="entry name" value="TRAP_TAXI"/>
</dbReference>
<keyword evidence="2" id="KW-1185">Reference proteome</keyword>
<dbReference type="EMBL" id="WLZY01000007">
    <property type="protein sequence ID" value="NDL59232.1"/>
    <property type="molecule type" value="Genomic_DNA"/>
</dbReference>
<evidence type="ECO:0000313" key="1">
    <source>
        <dbReference type="EMBL" id="NDL59232.1"/>
    </source>
</evidence>
<accession>A0A7K3M8E3</accession>